<evidence type="ECO:0000313" key="2">
    <source>
        <dbReference type="Proteomes" id="UP001497535"/>
    </source>
</evidence>
<dbReference type="EMBL" id="CAVMJV010000014">
    <property type="protein sequence ID" value="CAK5051664.1"/>
    <property type="molecule type" value="Genomic_DNA"/>
</dbReference>
<reference evidence="1" key="1">
    <citation type="submission" date="2023-11" db="EMBL/GenBank/DDBJ databases">
        <authorList>
            <person name="Poullet M."/>
        </authorList>
    </citation>
    <scope>NUCLEOTIDE SEQUENCE</scope>
    <source>
        <strain evidence="1">E1834</strain>
    </source>
</reference>
<keyword evidence="2" id="KW-1185">Reference proteome</keyword>
<proteinExistence type="predicted"/>
<gene>
    <name evidence="1" type="ORF">MENTE1834_LOCUS13670</name>
</gene>
<evidence type="ECO:0000313" key="1">
    <source>
        <dbReference type="EMBL" id="CAK5051664.1"/>
    </source>
</evidence>
<name>A0ACB0YL77_MELEN</name>
<sequence>MLSSQGTTDPASSPTCSSPSSPPTSFSSNGDPSSFMARRASATQMEQYGPMLLRHCKRALLVLNSFSTSTGNIFNNKPTCSSNSINDCPLFCNLRKAGWEIEVICTSQSALDEVRTRRPVIILLDGITHCGSRRREYFANELFRLLKEALVEQSKQLLTTDVEDVLFVWLFDKLPNERRLRHMSKQSVVTNVRKEIFF</sequence>
<protein>
    <submittedName>
        <fullName evidence="1">Uncharacterized protein</fullName>
    </submittedName>
</protein>
<comment type="caution">
    <text evidence="1">The sequence shown here is derived from an EMBL/GenBank/DDBJ whole genome shotgun (WGS) entry which is preliminary data.</text>
</comment>
<accession>A0ACB0YL77</accession>
<organism evidence="1 2">
    <name type="scientific">Meloidogyne enterolobii</name>
    <name type="common">Root-knot nematode worm</name>
    <name type="synonym">Meloidogyne mayaguensis</name>
    <dbReference type="NCBI Taxonomy" id="390850"/>
    <lineage>
        <taxon>Eukaryota</taxon>
        <taxon>Metazoa</taxon>
        <taxon>Ecdysozoa</taxon>
        <taxon>Nematoda</taxon>
        <taxon>Chromadorea</taxon>
        <taxon>Rhabditida</taxon>
        <taxon>Tylenchina</taxon>
        <taxon>Tylenchomorpha</taxon>
        <taxon>Tylenchoidea</taxon>
        <taxon>Meloidogynidae</taxon>
        <taxon>Meloidogyninae</taxon>
        <taxon>Meloidogyne</taxon>
    </lineage>
</organism>
<dbReference type="Proteomes" id="UP001497535">
    <property type="component" value="Unassembled WGS sequence"/>
</dbReference>